<dbReference type="EMBL" id="CAFBLX010000176">
    <property type="protein sequence ID" value="CAB4900008.1"/>
    <property type="molecule type" value="Genomic_DNA"/>
</dbReference>
<sequence>MMSSASNPASAITGMPMAPSTSLVMSTWPANSSGVLLRFALYSGNRSARNVCRDTSKAAAMCVGFSSRNRLISIEVNPYTALVD</sequence>
<proteinExistence type="predicted"/>
<evidence type="ECO:0000313" key="1">
    <source>
        <dbReference type="EMBL" id="CAB4900008.1"/>
    </source>
</evidence>
<name>A0A6J7G0Y7_9ZZZZ</name>
<accession>A0A6J7G0Y7</accession>
<reference evidence="1" key="1">
    <citation type="submission" date="2020-05" db="EMBL/GenBank/DDBJ databases">
        <authorList>
            <person name="Chiriac C."/>
            <person name="Salcher M."/>
            <person name="Ghai R."/>
            <person name="Kavagutti S V."/>
        </authorList>
    </citation>
    <scope>NUCLEOTIDE SEQUENCE</scope>
</reference>
<organism evidence="1">
    <name type="scientific">freshwater metagenome</name>
    <dbReference type="NCBI Taxonomy" id="449393"/>
    <lineage>
        <taxon>unclassified sequences</taxon>
        <taxon>metagenomes</taxon>
        <taxon>ecological metagenomes</taxon>
    </lineage>
</organism>
<gene>
    <name evidence="1" type="ORF">UFOPK3472_02401</name>
</gene>
<protein>
    <submittedName>
        <fullName evidence="1">Unannotated protein</fullName>
    </submittedName>
</protein>
<dbReference type="AlphaFoldDB" id="A0A6J7G0Y7"/>